<comment type="catalytic activity">
    <reaction evidence="16">
        <text>Preferential cleavage: (Ac)2-L-Lys-D-Ala-|-D-Ala. Also transpeptidation of peptidyl-alanyl moieties that are N-acyl substituents of D-alanine.</text>
        <dbReference type="EC" id="3.4.16.4"/>
    </reaction>
</comment>
<evidence type="ECO:0000256" key="1">
    <source>
        <dbReference type="ARBA" id="ARBA00004236"/>
    </source>
</evidence>
<evidence type="ECO:0000256" key="9">
    <source>
        <dbReference type="ARBA" id="ARBA00022679"/>
    </source>
</evidence>
<comment type="pathway">
    <text evidence="2">Cell wall biogenesis; peptidoglycan biosynthesis.</text>
</comment>
<feature type="transmembrane region" description="Helical" evidence="19">
    <location>
        <begin position="66"/>
        <end position="89"/>
    </location>
</feature>
<dbReference type="GO" id="GO:0008658">
    <property type="term" value="F:penicillin binding"/>
    <property type="evidence" value="ECO:0007669"/>
    <property type="project" value="InterPro"/>
</dbReference>
<keyword evidence="23" id="KW-1185">Reference proteome</keyword>
<dbReference type="Gene3D" id="1.10.3810.10">
    <property type="entry name" value="Biosynthetic peptidoglycan transglycosylase-like"/>
    <property type="match status" value="1"/>
</dbReference>
<comment type="catalytic activity">
    <reaction evidence="17">
        <text>[GlcNAc-(1-&gt;4)-Mur2Ac(oyl-L-Ala-gamma-D-Glu-L-Lys-D-Ala-D-Ala)](n)-di-trans,octa-cis-undecaprenyl diphosphate + beta-D-GlcNAc-(1-&gt;4)-Mur2Ac(oyl-L-Ala-gamma-D-Glu-L-Lys-D-Ala-D-Ala)-di-trans,octa-cis-undecaprenyl diphosphate = [GlcNAc-(1-&gt;4)-Mur2Ac(oyl-L-Ala-gamma-D-Glu-L-Lys-D-Ala-D-Ala)](n+1)-di-trans,octa-cis-undecaprenyl diphosphate + di-trans,octa-cis-undecaprenyl diphosphate + H(+)</text>
        <dbReference type="Rhea" id="RHEA:23708"/>
        <dbReference type="Rhea" id="RHEA-COMP:9602"/>
        <dbReference type="Rhea" id="RHEA-COMP:9603"/>
        <dbReference type="ChEBI" id="CHEBI:15378"/>
        <dbReference type="ChEBI" id="CHEBI:58405"/>
        <dbReference type="ChEBI" id="CHEBI:60033"/>
        <dbReference type="ChEBI" id="CHEBI:78435"/>
        <dbReference type="EC" id="2.4.99.28"/>
    </reaction>
</comment>
<keyword evidence="5" id="KW-1003">Cell membrane</keyword>
<evidence type="ECO:0000256" key="2">
    <source>
        <dbReference type="ARBA" id="ARBA00004752"/>
    </source>
</evidence>
<keyword evidence="12" id="KW-0573">Peptidoglycan synthesis</keyword>
<dbReference type="SUPFAM" id="SSF56601">
    <property type="entry name" value="beta-lactamase/transpeptidase-like"/>
    <property type="match status" value="1"/>
</dbReference>
<dbReference type="GO" id="GO:0006508">
    <property type="term" value="P:proteolysis"/>
    <property type="evidence" value="ECO:0007669"/>
    <property type="project" value="UniProtKB-KW"/>
</dbReference>
<comment type="caution">
    <text evidence="22">The sequence shown here is derived from an EMBL/GenBank/DDBJ whole genome shotgun (WGS) entry which is preliminary data.</text>
</comment>
<evidence type="ECO:0000259" key="20">
    <source>
        <dbReference type="Pfam" id="PF00905"/>
    </source>
</evidence>
<dbReference type="InterPro" id="IPR001264">
    <property type="entry name" value="Glyco_trans_51"/>
</dbReference>
<keyword evidence="6" id="KW-0121">Carboxypeptidase</keyword>
<evidence type="ECO:0000256" key="4">
    <source>
        <dbReference type="ARBA" id="ARBA00007739"/>
    </source>
</evidence>
<keyword evidence="14" id="KW-0511">Multifunctional enzyme</keyword>
<evidence type="ECO:0000256" key="10">
    <source>
        <dbReference type="ARBA" id="ARBA00022801"/>
    </source>
</evidence>
<sequence length="825" mass="94080">MKRTLKQIIKFIVTRVMAPFVRLVHGELSPFFRSLKTKFTRTYWQHKWAEWRESSSQNNYKFLFRIFYKLALVFILVLVLFYFAIYTGFLGGMPSTKELKSVHNNTASEVYAAGGELLGRYYIQDRTNVKYADISPAAIKALIATEDVRFYEHSGVDPRSLARVLVKSLLMQNESSGGGSTLSQQLAKNLYPRKNYWFGDMLVNKLREMIIARKLESLYSKEDILELYLNTVPLGGNLYGIERSAQRFFNKSAGELKTEEAAVLIGMLKATTTYNPRLAPEKSKVRRNVVLSQMAKYNYLTPAQADSLKQLPLKLDYNVVSHNDGLAPYFREQLRQELVQWAASKKKKNGEPYNLYKDGLKIYTTIDAGMQRHAESAVRKQMAQLQKTFDAHWRGRSPWGRNSDVIQLAMQKSDRYRKMQTAGASDAEIAAAFREPRQMKVYGWNGSSQRTMSPLDSVAYYQRFLNTGLFSVEPHTGYVRAWVGGINHTIFKYDHVRSKRQVGSTFKPIVYAAALERGIEPCDYFPNERITYDTNDNWSPRNADEKYGGEYTMRGALAHSVNTVSAQIIMKTGVDRTVRMAHRLGVESELPEVPSLALGTADLSLQEMVTAYATFANRGLRVDPVYITKITDRNGNIIRQHQEGHDAKRVISEKTAAIMLYLMQGVVEEGSASKLRSQFGLKMDIAGKTGTTQDNADGWFIGITPQLVTGVWVGGESPQVRFRTLELGQGSRTALPIWGDYIRRIAIDPAYKGYYNSKFASLPPSILADLNCASFRAEPPRENFLERVFNNVTEKAAQSFEEWKESWKKRREERKKEKRKKGERD</sequence>
<keyword evidence="11" id="KW-0133">Cell shape</keyword>
<comment type="similarity">
    <text evidence="3">In the C-terminal section; belongs to the transpeptidase family.</text>
</comment>
<feature type="domain" description="Glycosyl transferase family 51" evidence="21">
    <location>
        <begin position="117"/>
        <end position="294"/>
    </location>
</feature>
<protein>
    <submittedName>
        <fullName evidence="22">PBP1A family penicillin-binding protein</fullName>
    </submittedName>
</protein>
<evidence type="ECO:0000256" key="13">
    <source>
        <dbReference type="ARBA" id="ARBA00023136"/>
    </source>
</evidence>
<evidence type="ECO:0000256" key="18">
    <source>
        <dbReference type="SAM" id="MobiDB-lite"/>
    </source>
</evidence>
<dbReference type="InterPro" id="IPR001460">
    <property type="entry name" value="PCN-bd_Tpept"/>
</dbReference>
<reference evidence="22" key="1">
    <citation type="submission" date="2020-08" db="EMBL/GenBank/DDBJ databases">
        <title>Pontibacter sp. SD6 16S ribosomal RNA gene Genome sequencing and assembly.</title>
        <authorList>
            <person name="Kang M."/>
        </authorList>
    </citation>
    <scope>NUCLEOTIDE SEQUENCE</scope>
    <source>
        <strain evidence="22">SD6</strain>
    </source>
</reference>
<dbReference type="Proteomes" id="UP000603640">
    <property type="component" value="Unassembled WGS sequence"/>
</dbReference>
<dbReference type="GO" id="GO:0005886">
    <property type="term" value="C:plasma membrane"/>
    <property type="evidence" value="ECO:0007669"/>
    <property type="project" value="UniProtKB-SubCell"/>
</dbReference>
<evidence type="ECO:0000256" key="8">
    <source>
        <dbReference type="ARBA" id="ARBA00022676"/>
    </source>
</evidence>
<dbReference type="GO" id="GO:0009252">
    <property type="term" value="P:peptidoglycan biosynthetic process"/>
    <property type="evidence" value="ECO:0007669"/>
    <property type="project" value="UniProtKB-KW"/>
</dbReference>
<evidence type="ECO:0000259" key="21">
    <source>
        <dbReference type="Pfam" id="PF00912"/>
    </source>
</evidence>
<keyword evidence="7" id="KW-0645">Protease</keyword>
<proteinExistence type="inferred from homology"/>
<evidence type="ECO:0000313" key="22">
    <source>
        <dbReference type="EMBL" id="MBC5994553.1"/>
    </source>
</evidence>
<comment type="subcellular location">
    <subcellularLocation>
        <location evidence="1">Cell membrane</location>
    </subcellularLocation>
</comment>
<dbReference type="Pfam" id="PF00912">
    <property type="entry name" value="Transgly"/>
    <property type="match status" value="1"/>
</dbReference>
<evidence type="ECO:0000256" key="3">
    <source>
        <dbReference type="ARBA" id="ARBA00007090"/>
    </source>
</evidence>
<keyword evidence="8" id="KW-0328">Glycosyltransferase</keyword>
<dbReference type="NCBIfam" id="TIGR02074">
    <property type="entry name" value="PBP_1a_fam"/>
    <property type="match status" value="1"/>
</dbReference>
<keyword evidence="19" id="KW-1133">Transmembrane helix</keyword>
<comment type="similarity">
    <text evidence="4">In the N-terminal section; belongs to the glycosyltransferase 51 family.</text>
</comment>
<keyword evidence="13 19" id="KW-0472">Membrane</keyword>
<dbReference type="PANTHER" id="PTHR32282">
    <property type="entry name" value="BINDING PROTEIN TRANSPEPTIDASE, PUTATIVE-RELATED"/>
    <property type="match status" value="1"/>
</dbReference>
<name>A0A923SK68_9BACT</name>
<dbReference type="Pfam" id="PF00905">
    <property type="entry name" value="Transpeptidase"/>
    <property type="match status" value="1"/>
</dbReference>
<dbReference type="PANTHER" id="PTHR32282:SF11">
    <property type="entry name" value="PENICILLIN-BINDING PROTEIN 1B"/>
    <property type="match status" value="1"/>
</dbReference>
<accession>A0A923SK68</accession>
<dbReference type="InterPro" id="IPR012338">
    <property type="entry name" value="Beta-lactam/transpept-like"/>
</dbReference>
<dbReference type="GO" id="GO:0008360">
    <property type="term" value="P:regulation of cell shape"/>
    <property type="evidence" value="ECO:0007669"/>
    <property type="project" value="UniProtKB-KW"/>
</dbReference>
<evidence type="ECO:0000256" key="16">
    <source>
        <dbReference type="ARBA" id="ARBA00034000"/>
    </source>
</evidence>
<evidence type="ECO:0000256" key="11">
    <source>
        <dbReference type="ARBA" id="ARBA00022960"/>
    </source>
</evidence>
<feature type="compositionally biased region" description="Basic residues" evidence="18">
    <location>
        <begin position="807"/>
        <end position="819"/>
    </location>
</feature>
<dbReference type="AlphaFoldDB" id="A0A923SK68"/>
<feature type="region of interest" description="Disordered" evidence="18">
    <location>
        <begin position="799"/>
        <end position="825"/>
    </location>
</feature>
<evidence type="ECO:0000256" key="6">
    <source>
        <dbReference type="ARBA" id="ARBA00022645"/>
    </source>
</evidence>
<evidence type="ECO:0000313" key="23">
    <source>
        <dbReference type="Proteomes" id="UP000603640"/>
    </source>
</evidence>
<dbReference type="GO" id="GO:0030288">
    <property type="term" value="C:outer membrane-bounded periplasmic space"/>
    <property type="evidence" value="ECO:0007669"/>
    <property type="project" value="TreeGrafter"/>
</dbReference>
<dbReference type="GO" id="GO:0009002">
    <property type="term" value="F:serine-type D-Ala-D-Ala carboxypeptidase activity"/>
    <property type="evidence" value="ECO:0007669"/>
    <property type="project" value="UniProtKB-EC"/>
</dbReference>
<dbReference type="GO" id="GO:0071555">
    <property type="term" value="P:cell wall organization"/>
    <property type="evidence" value="ECO:0007669"/>
    <property type="project" value="UniProtKB-KW"/>
</dbReference>
<evidence type="ECO:0000256" key="17">
    <source>
        <dbReference type="ARBA" id="ARBA00049902"/>
    </source>
</evidence>
<keyword evidence="15" id="KW-0961">Cell wall biogenesis/degradation</keyword>
<dbReference type="Gene3D" id="3.40.710.10">
    <property type="entry name" value="DD-peptidase/beta-lactamase superfamily"/>
    <property type="match status" value="2"/>
</dbReference>
<evidence type="ECO:0000256" key="12">
    <source>
        <dbReference type="ARBA" id="ARBA00022984"/>
    </source>
</evidence>
<dbReference type="EMBL" id="JACRVF010000005">
    <property type="protein sequence ID" value="MBC5994553.1"/>
    <property type="molecule type" value="Genomic_DNA"/>
</dbReference>
<dbReference type="InterPro" id="IPR023346">
    <property type="entry name" value="Lysozyme-like_dom_sf"/>
</dbReference>
<dbReference type="InterPro" id="IPR036950">
    <property type="entry name" value="PBP_transglycosylase"/>
</dbReference>
<dbReference type="SUPFAM" id="SSF53955">
    <property type="entry name" value="Lysozyme-like"/>
    <property type="match status" value="1"/>
</dbReference>
<dbReference type="InterPro" id="IPR050396">
    <property type="entry name" value="Glycosyltr_51/Transpeptidase"/>
</dbReference>
<keyword evidence="10" id="KW-0378">Hydrolase</keyword>
<evidence type="ECO:0000256" key="15">
    <source>
        <dbReference type="ARBA" id="ARBA00023316"/>
    </source>
</evidence>
<dbReference type="RefSeq" id="WP_187068570.1">
    <property type="nucleotide sequence ID" value="NZ_JACRVF010000005.1"/>
</dbReference>
<evidence type="ECO:0000256" key="5">
    <source>
        <dbReference type="ARBA" id="ARBA00022475"/>
    </source>
</evidence>
<keyword evidence="19" id="KW-0812">Transmembrane</keyword>
<feature type="domain" description="Penicillin-binding protein transpeptidase" evidence="20">
    <location>
        <begin position="473"/>
        <end position="706"/>
    </location>
</feature>
<evidence type="ECO:0000256" key="14">
    <source>
        <dbReference type="ARBA" id="ARBA00023268"/>
    </source>
</evidence>
<dbReference type="GO" id="GO:0008955">
    <property type="term" value="F:peptidoglycan glycosyltransferase activity"/>
    <property type="evidence" value="ECO:0007669"/>
    <property type="project" value="UniProtKB-EC"/>
</dbReference>
<keyword evidence="9" id="KW-0808">Transferase</keyword>
<organism evidence="22 23">
    <name type="scientific">Pontibacter cellulosilyticus</name>
    <dbReference type="NCBI Taxonomy" id="1720253"/>
    <lineage>
        <taxon>Bacteria</taxon>
        <taxon>Pseudomonadati</taxon>
        <taxon>Bacteroidota</taxon>
        <taxon>Cytophagia</taxon>
        <taxon>Cytophagales</taxon>
        <taxon>Hymenobacteraceae</taxon>
        <taxon>Pontibacter</taxon>
    </lineage>
</organism>
<evidence type="ECO:0000256" key="7">
    <source>
        <dbReference type="ARBA" id="ARBA00022670"/>
    </source>
</evidence>
<evidence type="ECO:0000256" key="19">
    <source>
        <dbReference type="SAM" id="Phobius"/>
    </source>
</evidence>
<gene>
    <name evidence="22" type="ORF">H8S84_17040</name>
</gene>